<proteinExistence type="predicted"/>
<dbReference type="GO" id="GO:0016779">
    <property type="term" value="F:nucleotidyltransferase activity"/>
    <property type="evidence" value="ECO:0007669"/>
    <property type="project" value="UniProtKB-KW"/>
</dbReference>
<keyword evidence="2" id="KW-0808">Transferase</keyword>
<protein>
    <submittedName>
        <fullName evidence="2">Phosphopantetheine adenylyltransferase</fullName>
    </submittedName>
</protein>
<reference evidence="2" key="1">
    <citation type="submission" date="2022-04" db="EMBL/GenBank/DDBJ databases">
        <title>Roseibium sp. CAU 1639 isolated from mud.</title>
        <authorList>
            <person name="Kim W."/>
        </authorList>
    </citation>
    <scope>NUCLEOTIDE SEQUENCE</scope>
    <source>
        <strain evidence="2">CAU 1639</strain>
    </source>
</reference>
<dbReference type="EMBL" id="JALNMJ010000002">
    <property type="protein sequence ID" value="MCK7611387.1"/>
    <property type="molecule type" value="Genomic_DNA"/>
</dbReference>
<dbReference type="RefSeq" id="WP_248151154.1">
    <property type="nucleotide sequence ID" value="NZ_JALNMJ010000002.1"/>
</dbReference>
<feature type="region of interest" description="Disordered" evidence="1">
    <location>
        <begin position="55"/>
        <end position="80"/>
    </location>
</feature>
<gene>
    <name evidence="2" type="ORF">M0H32_04380</name>
</gene>
<evidence type="ECO:0000313" key="3">
    <source>
        <dbReference type="Proteomes" id="UP001431221"/>
    </source>
</evidence>
<evidence type="ECO:0000313" key="2">
    <source>
        <dbReference type="EMBL" id="MCK7611387.1"/>
    </source>
</evidence>
<name>A0ABT0GPM5_9HYPH</name>
<organism evidence="2 3">
    <name type="scientific">Roseibium sediminicola</name>
    <dbReference type="NCBI Taxonomy" id="2933272"/>
    <lineage>
        <taxon>Bacteria</taxon>
        <taxon>Pseudomonadati</taxon>
        <taxon>Pseudomonadota</taxon>
        <taxon>Alphaproteobacteria</taxon>
        <taxon>Hyphomicrobiales</taxon>
        <taxon>Stappiaceae</taxon>
        <taxon>Roseibium</taxon>
    </lineage>
</organism>
<sequence length="135" mass="14279">MTTSPRTAPKSAAQPFSFSAKAVDPAFHVKMAAVFVLALLTMIAAGVMTMHPSNASQAEDLTRPATQGLTTTKSDRIASSQTTETCKTQAWGAWSEDCAAALSGANRVRNVSFVTVEKATPTVNETILTRYPTAN</sequence>
<accession>A0ABT0GPM5</accession>
<comment type="caution">
    <text evidence="2">The sequence shown here is derived from an EMBL/GenBank/DDBJ whole genome shotgun (WGS) entry which is preliminary data.</text>
</comment>
<keyword evidence="3" id="KW-1185">Reference proteome</keyword>
<dbReference type="Proteomes" id="UP001431221">
    <property type="component" value="Unassembled WGS sequence"/>
</dbReference>
<keyword evidence="2" id="KW-0548">Nucleotidyltransferase</keyword>
<evidence type="ECO:0000256" key="1">
    <source>
        <dbReference type="SAM" id="MobiDB-lite"/>
    </source>
</evidence>